<dbReference type="Pfam" id="PF00089">
    <property type="entry name" value="Trypsin"/>
    <property type="match status" value="1"/>
</dbReference>
<dbReference type="GO" id="GO:0004252">
    <property type="term" value="F:serine-type endopeptidase activity"/>
    <property type="evidence" value="ECO:0007669"/>
    <property type="project" value="InterPro"/>
</dbReference>
<dbReference type="SUPFAM" id="SSF50494">
    <property type="entry name" value="Trypsin-like serine proteases"/>
    <property type="match status" value="1"/>
</dbReference>
<dbReference type="PANTHER" id="PTHR24276:SF91">
    <property type="entry name" value="AT26814P-RELATED"/>
    <property type="match status" value="1"/>
</dbReference>
<evidence type="ECO:0000256" key="3">
    <source>
        <dbReference type="ARBA" id="ARBA00022525"/>
    </source>
</evidence>
<evidence type="ECO:0000256" key="7">
    <source>
        <dbReference type="ARBA" id="ARBA00023157"/>
    </source>
</evidence>
<evidence type="ECO:0000256" key="1">
    <source>
        <dbReference type="ARBA" id="ARBA00004613"/>
    </source>
</evidence>
<evidence type="ECO:0000313" key="11">
    <source>
        <dbReference type="EMBL" id="JAB97970.1"/>
    </source>
</evidence>
<proteinExistence type="evidence at transcript level"/>
<dbReference type="PROSITE" id="PS00135">
    <property type="entry name" value="TRYPSIN_SER"/>
    <property type="match status" value="1"/>
</dbReference>
<keyword evidence="7" id="KW-1015">Disulfide bond</keyword>
<dbReference type="GeneID" id="101458016"/>
<keyword evidence="6 8" id="KW-0720">Serine protease</keyword>
<dbReference type="EMBL" id="GAMC01008585">
    <property type="protein sequence ID" value="JAB97970.1"/>
    <property type="molecule type" value="mRNA"/>
</dbReference>
<dbReference type="PROSITE" id="PS00134">
    <property type="entry name" value="TRYPSIN_HIS"/>
    <property type="match status" value="1"/>
</dbReference>
<dbReference type="MEROPS" id="S01.A35"/>
<dbReference type="InterPro" id="IPR001254">
    <property type="entry name" value="Trypsin_dom"/>
</dbReference>
<dbReference type="InterPro" id="IPR001314">
    <property type="entry name" value="Peptidase_S1A"/>
</dbReference>
<dbReference type="InterPro" id="IPR018114">
    <property type="entry name" value="TRYPSIN_HIS"/>
</dbReference>
<dbReference type="Gene3D" id="2.40.10.10">
    <property type="entry name" value="Trypsin-like serine proteases"/>
    <property type="match status" value="1"/>
</dbReference>
<dbReference type="InterPro" id="IPR033116">
    <property type="entry name" value="TRYPSIN_SER"/>
</dbReference>
<evidence type="ECO:0000256" key="4">
    <source>
        <dbReference type="ARBA" id="ARBA00022670"/>
    </source>
</evidence>
<gene>
    <name evidence="11" type="primary">TRYU</name>
</gene>
<keyword evidence="4 8" id="KW-0645">Protease</keyword>
<dbReference type="GO" id="GO:0006508">
    <property type="term" value="P:proteolysis"/>
    <property type="evidence" value="ECO:0007669"/>
    <property type="project" value="UniProtKB-KW"/>
</dbReference>
<keyword evidence="5 8" id="KW-0378">Hydrolase</keyword>
<dbReference type="InterPro" id="IPR043504">
    <property type="entry name" value="Peptidase_S1_PA_chymotrypsin"/>
</dbReference>
<dbReference type="PRINTS" id="PR00722">
    <property type="entry name" value="CHYMOTRYPSIN"/>
</dbReference>
<evidence type="ECO:0000256" key="2">
    <source>
        <dbReference type="ARBA" id="ARBA00007664"/>
    </source>
</evidence>
<reference evidence="11" key="2">
    <citation type="journal article" date="2014" name="BMC Genomics">
        <title>A genomic perspective to assessing quality of mass-reared SIT flies used in Mediterranean fruit fly (Ceratitis capitata) eradication in California.</title>
        <authorList>
            <person name="Calla B."/>
            <person name="Hall B."/>
            <person name="Hou S."/>
            <person name="Geib S.M."/>
        </authorList>
    </citation>
    <scope>NUCLEOTIDE SEQUENCE</scope>
</reference>
<keyword evidence="9" id="KW-0732">Signal</keyword>
<dbReference type="PANTHER" id="PTHR24276">
    <property type="entry name" value="POLYSERASE-RELATED"/>
    <property type="match status" value="1"/>
</dbReference>
<keyword evidence="3" id="KW-0964">Secreted</keyword>
<evidence type="ECO:0000256" key="5">
    <source>
        <dbReference type="ARBA" id="ARBA00022801"/>
    </source>
</evidence>
<organism evidence="11">
    <name type="scientific">Ceratitis capitata</name>
    <name type="common">Mediterranean fruit fly</name>
    <name type="synonym">Tephritis capitata</name>
    <dbReference type="NCBI Taxonomy" id="7213"/>
    <lineage>
        <taxon>Eukaryota</taxon>
        <taxon>Metazoa</taxon>
        <taxon>Ecdysozoa</taxon>
        <taxon>Arthropoda</taxon>
        <taxon>Hexapoda</taxon>
        <taxon>Insecta</taxon>
        <taxon>Pterygota</taxon>
        <taxon>Neoptera</taxon>
        <taxon>Endopterygota</taxon>
        <taxon>Diptera</taxon>
        <taxon>Brachycera</taxon>
        <taxon>Muscomorpha</taxon>
        <taxon>Tephritoidea</taxon>
        <taxon>Tephritidae</taxon>
        <taxon>Ceratitis</taxon>
        <taxon>Ceratitis</taxon>
    </lineage>
</organism>
<dbReference type="PROSITE" id="PS50240">
    <property type="entry name" value="TRYPSIN_DOM"/>
    <property type="match status" value="1"/>
</dbReference>
<evidence type="ECO:0000256" key="8">
    <source>
        <dbReference type="RuleBase" id="RU363034"/>
    </source>
</evidence>
<dbReference type="InterPro" id="IPR050430">
    <property type="entry name" value="Peptidase_S1"/>
</dbReference>
<feature type="signal peptide" evidence="9">
    <location>
        <begin position="1"/>
        <end position="20"/>
    </location>
</feature>
<reference evidence="11" key="1">
    <citation type="submission" date="2013-07" db="EMBL/GenBank/DDBJ databases">
        <authorList>
            <person name="Geib S."/>
        </authorList>
    </citation>
    <scope>NUCLEOTIDE SEQUENCE</scope>
</reference>
<name>W8B9S2_CERCA</name>
<feature type="chain" id="PRO_5004906202" evidence="9">
    <location>
        <begin position="21"/>
        <end position="293"/>
    </location>
</feature>
<evidence type="ECO:0000256" key="6">
    <source>
        <dbReference type="ARBA" id="ARBA00022825"/>
    </source>
</evidence>
<dbReference type="FunFam" id="2.40.10.10:FF:000111">
    <property type="entry name" value="Blast:Serine protease nudel"/>
    <property type="match status" value="1"/>
</dbReference>
<dbReference type="InterPro" id="IPR009003">
    <property type="entry name" value="Peptidase_S1_PA"/>
</dbReference>
<dbReference type="OrthoDB" id="10059102at2759"/>
<comment type="subcellular location">
    <subcellularLocation>
        <location evidence="1">Secreted</location>
    </subcellularLocation>
</comment>
<evidence type="ECO:0000256" key="9">
    <source>
        <dbReference type="SAM" id="SignalP"/>
    </source>
</evidence>
<comment type="similarity">
    <text evidence="2">Belongs to the peptidase S1 family.</text>
</comment>
<dbReference type="CDD" id="cd00190">
    <property type="entry name" value="Tryp_SPc"/>
    <property type="match status" value="1"/>
</dbReference>
<dbReference type="SMART" id="SM00020">
    <property type="entry name" value="Tryp_SPc"/>
    <property type="match status" value="1"/>
</dbReference>
<dbReference type="KEGG" id="ccat:101458016"/>
<evidence type="ECO:0000259" key="10">
    <source>
        <dbReference type="PROSITE" id="PS50240"/>
    </source>
</evidence>
<dbReference type="GO" id="GO:0005576">
    <property type="term" value="C:extracellular region"/>
    <property type="evidence" value="ECO:0007669"/>
    <property type="project" value="UniProtKB-SubCell"/>
</dbReference>
<dbReference type="AlphaFoldDB" id="W8B9S2"/>
<protein>
    <submittedName>
        <fullName evidence="11">Trypsin eta</fullName>
    </submittedName>
</protein>
<sequence>MKFLSLFFIVFLVIFEESHSQNNSNIDPRIINGVEAPISATKFQVSIRLKQYDRVFGNGHICGGSLIGPNKVLTAAHCLYNSDRKRYRKAKEFTVVMGTQNRYTRVNGTIVSDVSSITYMNSFSLDTMLDDVGLMFLKTGLPVNQTHLTIEPIVLSNSSTTAGTTCQVSGWGKTSSGYLSSSLMMANVSIIQQSICKVSYGQGLTGGMLCAGSLLGGTDSCQGDSGGPLVCDNELVGIVSWGNGCAQPGFPGVYSNVSYYRNWIDSRNASATFGTKLGFVTLSLTLATGFLLN</sequence>
<accession>W8B9S2</accession>
<feature type="domain" description="Peptidase S1" evidence="10">
    <location>
        <begin position="30"/>
        <end position="269"/>
    </location>
</feature>